<keyword evidence="4 5" id="KW-0472">Membrane</keyword>
<evidence type="ECO:0000256" key="2">
    <source>
        <dbReference type="ARBA" id="ARBA00022692"/>
    </source>
</evidence>
<evidence type="ECO:0000256" key="3">
    <source>
        <dbReference type="ARBA" id="ARBA00022989"/>
    </source>
</evidence>
<dbReference type="PANTHER" id="PTHR36985">
    <property type="entry name" value="TRANSLOCATION AND ASSEMBLY MODULE SUBUNIT TAMB"/>
    <property type="match status" value="1"/>
</dbReference>
<comment type="subcellular location">
    <subcellularLocation>
        <location evidence="1">Membrane</location>
        <topology evidence="1">Single-pass membrane protein</topology>
    </subcellularLocation>
</comment>
<dbReference type="RefSeq" id="WP_213436760.1">
    <property type="nucleotide sequence ID" value="NZ_AP024545.1"/>
</dbReference>
<keyword evidence="3 5" id="KW-1133">Transmembrane helix</keyword>
<evidence type="ECO:0000313" key="7">
    <source>
        <dbReference type="EMBL" id="BCT92193.1"/>
    </source>
</evidence>
<reference evidence="7 8" key="1">
    <citation type="submission" date="2021-03" db="EMBL/GenBank/DDBJ databases">
        <title>Complete Genome Sequences of Two Lysobacter Strains Isolated from Sea Water (Lysobacter caseinilyticus) and Soil (Lysobacter helvus) in South Korea.</title>
        <authorList>
            <person name="Watanabe Y."/>
            <person name="Arakawa K."/>
        </authorList>
    </citation>
    <scope>NUCLEOTIDE SEQUENCE [LARGE SCALE GENOMIC DNA]</scope>
    <source>
        <strain evidence="7 8">KVB24</strain>
    </source>
</reference>
<feature type="transmembrane region" description="Helical" evidence="5">
    <location>
        <begin position="22"/>
        <end position="45"/>
    </location>
</feature>
<evidence type="ECO:0000259" key="6">
    <source>
        <dbReference type="Pfam" id="PF04357"/>
    </source>
</evidence>
<keyword evidence="8" id="KW-1185">Reference proteome</keyword>
<evidence type="ECO:0000313" key="8">
    <source>
        <dbReference type="Proteomes" id="UP000681317"/>
    </source>
</evidence>
<accession>A0ABM7Q4G6</accession>
<feature type="domain" description="Translocation and assembly module TamB C-terminal" evidence="6">
    <location>
        <begin position="938"/>
        <end position="1268"/>
    </location>
</feature>
<evidence type="ECO:0000256" key="5">
    <source>
        <dbReference type="SAM" id="Phobius"/>
    </source>
</evidence>
<evidence type="ECO:0000256" key="4">
    <source>
        <dbReference type="ARBA" id="ARBA00023136"/>
    </source>
</evidence>
<dbReference type="EMBL" id="AP024545">
    <property type="protein sequence ID" value="BCT92193.1"/>
    <property type="molecule type" value="Genomic_DNA"/>
</dbReference>
<dbReference type="Pfam" id="PF04357">
    <property type="entry name" value="TamB"/>
    <property type="match status" value="1"/>
</dbReference>
<sequence>MPLTPEQRAQRTAARKALARRVAIRSSILALALGVVVVALLYWLLTTIGGRDVLLSQIVSRLPPGATLTWTSAEGPASGPLTLHGVRFAYASDPKQPAKRMVFTAQTLVLDPALRPLLGRTLRLDALDVRGATLDLPVSDEPFQFPRWPESLPHIAPPMALIADTIRIDGFRVSQEGAPLIDIRSARAGLQASQGRLHVEHLTVDSDRGHFTLHGDYVPRQRYRTDLLATAVLPAPAGSTAPRLAMVARGDVARLDVAIAGRAPAPLRATLVLRGEPDPRWHVRAVASAFDPAVFTGAPPAAEPYAFDLIADGTGGRARVQGHVVQGDMRIDVQPSNVRLEDRVLTVEPLVIDALQGRATLRGYADLRDAARRVLRFSVNARGFRWGGTPTAPAVIGDADFGVAGRLESWAAIGNARLLREDRRATVQFDARGDTTHALLRKLDAQMPEGTLEANGDVHWSPALAWQFDAQLAGFDPGYFVPDFPGRIEGTLETRGRARKGGGFDATLDAPQLRGTLRGRALDAHANVAMHGDEFEGDVVLSLGGSHASAKGTYGRTLSLDAKFDPLRLDDLLPGAGGALRGTATLRGARDAPDIAADLDGTGLHWGDWRAGTLRAHGRLPWRNGAGTLHVEAADVQAGLAIDRAVIDARGAFERLSLDASIAAPMVQATLSGDAVKRGAQWSGTLASLRLAPAKGGPWTLDHAAQWRWDGRNGALSNACLNAAGGGSLCANADWPRHGLDVRADRLPLTLATPWLPERTDGRPWLLHGEIALVGQVRPVGNAWRGTARVTSVDGGMKNSERSRRDLLSYQDLSLDAQFDPQRISVVVGARVNEDGRLDARIATGWDDYAPLDGDIAIRTDALTWMELLSPDIVEPTGLLEGHVALGGTRAQPSLGGQAHLSNFATELPALAIALSDGDVRLDAQPDGTARINGSLHSGEGTLRLDGTLGWRGEDTPLVLNVTGQNVLAADTRDLRAVIDPNVVVRYAAGKPLEVTGTVRVPSARLDLERLDSGTASSPDVVVLDPADPERQVATPVALDLTLVLPEDAVALSGFGLTGALDGQLHVRQRPGTEMIASGTLDVSGRYKAYGQELEISRGELTWSNSAIANPLLDIRAERQVGDITAGIQVRGRATAPQAEVWSDPAMDESEALSYLALGRPISTASNEEGKQLNAASAALSAGGSLLASQLGARIGLDDAGVMDSRTLGGSVFGVGKYLSPKLYVGYGVSLLGTGQVLTLKYLLRKGFDIQIESSTVENRGSVNWRKEK</sequence>
<name>A0ABM7Q4G6_9GAMM</name>
<proteinExistence type="predicted"/>
<gene>
    <name evidence="7" type="ORF">LYSCAS_12170</name>
</gene>
<organism evidence="7 8">
    <name type="scientific">Noviluteimonas caseinilytica</name>
    <dbReference type="NCBI Taxonomy" id="2675101"/>
    <lineage>
        <taxon>Bacteria</taxon>
        <taxon>Pseudomonadati</taxon>
        <taxon>Pseudomonadota</taxon>
        <taxon>Gammaproteobacteria</taxon>
        <taxon>Lysobacterales</taxon>
        <taxon>Lysobacteraceae</taxon>
        <taxon>Noviluteimonas</taxon>
    </lineage>
</organism>
<dbReference type="PANTHER" id="PTHR36985:SF1">
    <property type="entry name" value="TRANSLOCATION AND ASSEMBLY MODULE SUBUNIT TAMB"/>
    <property type="match status" value="1"/>
</dbReference>
<dbReference type="InterPro" id="IPR007452">
    <property type="entry name" value="TamB_C"/>
</dbReference>
<keyword evidence="2 5" id="KW-0812">Transmembrane</keyword>
<evidence type="ECO:0000256" key="1">
    <source>
        <dbReference type="ARBA" id="ARBA00004167"/>
    </source>
</evidence>
<protein>
    <recommendedName>
        <fullName evidence="6">Translocation and assembly module TamB C-terminal domain-containing protein</fullName>
    </recommendedName>
</protein>
<dbReference type="Proteomes" id="UP000681317">
    <property type="component" value="Chromosome"/>
</dbReference>